<sequence>MCGGQHKTAVISLIIGAIFSYILVIVFNALSSRGDGVLFLSNQANLSDKYYLEITPAGWTFSIWGFIYAWQALWLLYSFILIFRKTPLGPAYLYPQVLPCSFLAVYILNMFLNIGWLFLFDREIIEAALADIFMMSVTLYICLFLTYRAFDQNVVQLIKEGRRYDIWFIRILVHNGLAIYATWVSIATLLNLAHTLTYRSAHDIGQNIASTISLAVLSAEILVFYISDLVFLDRYARYTVTPYLVLVVALSGCISKNYVAGARNSIYLAVLLAVAATMTVVKLVALIYRHITQGINVNNVV</sequence>
<dbReference type="Proteomes" id="UP001634394">
    <property type="component" value="Unassembled WGS sequence"/>
</dbReference>
<accession>A0ABD3TGF7</accession>
<dbReference type="PANTHER" id="PTHR33802">
    <property type="entry name" value="SI:CH211-161H7.5-RELATED"/>
    <property type="match status" value="1"/>
</dbReference>
<dbReference type="EMBL" id="JBJQND010000018">
    <property type="protein sequence ID" value="KAL3836105.1"/>
    <property type="molecule type" value="Genomic_DNA"/>
</dbReference>
<proteinExistence type="predicted"/>
<name>A0ABD3TGF7_SINWO</name>
<feature type="transmembrane region" description="Helical" evidence="1">
    <location>
        <begin position="124"/>
        <end position="147"/>
    </location>
</feature>
<feature type="transmembrane region" description="Helical" evidence="1">
    <location>
        <begin position="9"/>
        <end position="30"/>
    </location>
</feature>
<feature type="transmembrane region" description="Helical" evidence="1">
    <location>
        <begin position="266"/>
        <end position="288"/>
    </location>
</feature>
<protein>
    <submittedName>
        <fullName evidence="2">Uncharacterized protein</fullName>
    </submittedName>
</protein>
<reference evidence="2 3" key="1">
    <citation type="submission" date="2024-11" db="EMBL/GenBank/DDBJ databases">
        <title>Chromosome-level genome assembly of the freshwater bivalve Anodonta woodiana.</title>
        <authorList>
            <person name="Chen X."/>
        </authorList>
    </citation>
    <scope>NUCLEOTIDE SEQUENCE [LARGE SCALE GENOMIC DNA]</scope>
    <source>
        <strain evidence="2">MN2024</strain>
        <tissue evidence="2">Gills</tissue>
    </source>
</reference>
<evidence type="ECO:0000313" key="3">
    <source>
        <dbReference type="Proteomes" id="UP001634394"/>
    </source>
</evidence>
<feature type="transmembrane region" description="Helical" evidence="1">
    <location>
        <begin position="167"/>
        <end position="188"/>
    </location>
</feature>
<feature type="transmembrane region" description="Helical" evidence="1">
    <location>
        <begin position="243"/>
        <end position="260"/>
    </location>
</feature>
<evidence type="ECO:0000256" key="1">
    <source>
        <dbReference type="SAM" id="Phobius"/>
    </source>
</evidence>
<feature type="transmembrane region" description="Helical" evidence="1">
    <location>
        <begin position="95"/>
        <end position="118"/>
    </location>
</feature>
<dbReference type="AlphaFoldDB" id="A0ABD3TGF7"/>
<organism evidence="2 3">
    <name type="scientific">Sinanodonta woodiana</name>
    <name type="common">Chinese pond mussel</name>
    <name type="synonym">Anodonta woodiana</name>
    <dbReference type="NCBI Taxonomy" id="1069815"/>
    <lineage>
        <taxon>Eukaryota</taxon>
        <taxon>Metazoa</taxon>
        <taxon>Spiralia</taxon>
        <taxon>Lophotrochozoa</taxon>
        <taxon>Mollusca</taxon>
        <taxon>Bivalvia</taxon>
        <taxon>Autobranchia</taxon>
        <taxon>Heteroconchia</taxon>
        <taxon>Palaeoheterodonta</taxon>
        <taxon>Unionida</taxon>
        <taxon>Unionoidea</taxon>
        <taxon>Unionidae</taxon>
        <taxon>Unioninae</taxon>
        <taxon>Sinanodonta</taxon>
    </lineage>
</organism>
<feature type="transmembrane region" description="Helical" evidence="1">
    <location>
        <begin position="208"/>
        <end position="231"/>
    </location>
</feature>
<keyword evidence="1" id="KW-1133">Transmembrane helix</keyword>
<dbReference type="PANTHER" id="PTHR33802:SF1">
    <property type="entry name" value="XK-RELATED PROTEIN"/>
    <property type="match status" value="1"/>
</dbReference>
<comment type="caution">
    <text evidence="2">The sequence shown here is derived from an EMBL/GenBank/DDBJ whole genome shotgun (WGS) entry which is preliminary data.</text>
</comment>
<feature type="transmembrane region" description="Helical" evidence="1">
    <location>
        <begin position="61"/>
        <end position="83"/>
    </location>
</feature>
<keyword evidence="1" id="KW-0812">Transmembrane</keyword>
<gene>
    <name evidence="2" type="ORF">ACJMK2_021558</name>
</gene>
<keyword evidence="1" id="KW-0472">Membrane</keyword>
<keyword evidence="3" id="KW-1185">Reference proteome</keyword>
<evidence type="ECO:0000313" key="2">
    <source>
        <dbReference type="EMBL" id="KAL3836105.1"/>
    </source>
</evidence>